<proteinExistence type="predicted"/>
<sequence>MKNSYQLCYLRQWFLAIVTLGIILNFTPSIAFSGCPLELNDQASIANTVKTASYVFQGTVKEIASPQLVIQVSQYFKGNGPSTVTVTELDENCIKLITSGEEAIFFIKSDTSQSVPSIITSQELTLIQPVSPEIITKITTYVDCMAIYHPEQSKVHIPCLALDHGVEGIYSADLSLKSSEPLLFSVDSIEPQKPFTTQPQAYIDQIDIQILESFPIQAQVLVKGHLSSPCQAIDQIQVVRQDNTFNLTITTVTNSPPDIDCPDMLVPFEEVIPLDVTGLKAGIYTVNVNNISDTFELTGENIPFKALIQKVDTQVLESFPVQVKVKIKGQLSNGCQQIDQIDITPTNNVFIVTVTTTPPPPPEIDCTMALIPFEKTIALDVNGLKAGVYTVDVNGIRNQFELAVDNVID</sequence>
<dbReference type="AlphaFoldDB" id="A0A090AIR6"/>
<protein>
    <submittedName>
        <fullName evidence="1">Uncharacterized protein</fullName>
    </submittedName>
</protein>
<name>A0A090AIR6_9GAMM</name>
<gene>
    <name evidence="1" type="ORF">THII_2992</name>
</gene>
<dbReference type="HOGENOM" id="CLU_672560_0_0_6"/>
<dbReference type="EMBL" id="AP014633">
    <property type="protein sequence ID" value="BAP57289.1"/>
    <property type="molecule type" value="Genomic_DNA"/>
</dbReference>
<evidence type="ECO:0000313" key="2">
    <source>
        <dbReference type="Proteomes" id="UP000031623"/>
    </source>
</evidence>
<reference evidence="1 2" key="1">
    <citation type="journal article" date="2014" name="ISME J.">
        <title>Ecophysiology of Thioploca ingrica as revealed by the complete genome sequence supplemented with proteomic evidence.</title>
        <authorList>
            <person name="Kojima H."/>
            <person name="Ogura Y."/>
            <person name="Yamamoto N."/>
            <person name="Togashi T."/>
            <person name="Mori H."/>
            <person name="Watanabe T."/>
            <person name="Nemoto F."/>
            <person name="Kurokawa K."/>
            <person name="Hayashi T."/>
            <person name="Fukui M."/>
        </authorList>
    </citation>
    <scope>NUCLEOTIDE SEQUENCE [LARGE SCALE GENOMIC DNA]</scope>
</reference>
<dbReference type="PROSITE" id="PS51257">
    <property type="entry name" value="PROKAR_LIPOPROTEIN"/>
    <property type="match status" value="1"/>
</dbReference>
<dbReference type="KEGG" id="tig:THII_2992"/>
<evidence type="ECO:0000313" key="1">
    <source>
        <dbReference type="EMBL" id="BAP57289.1"/>
    </source>
</evidence>
<dbReference type="OrthoDB" id="7064462at2"/>
<dbReference type="Proteomes" id="UP000031623">
    <property type="component" value="Chromosome"/>
</dbReference>
<keyword evidence="2" id="KW-1185">Reference proteome</keyword>
<organism evidence="1 2">
    <name type="scientific">Thioploca ingrica</name>
    <dbReference type="NCBI Taxonomy" id="40754"/>
    <lineage>
        <taxon>Bacteria</taxon>
        <taxon>Pseudomonadati</taxon>
        <taxon>Pseudomonadota</taxon>
        <taxon>Gammaproteobacteria</taxon>
        <taxon>Thiotrichales</taxon>
        <taxon>Thiotrichaceae</taxon>
        <taxon>Thioploca</taxon>
    </lineage>
</organism>
<accession>A0A090AIR6</accession>